<reference evidence="9 10" key="1">
    <citation type="submission" date="2020-04" db="EMBL/GenBank/DDBJ databases">
        <title>Paenibacillus algicola sp. nov., a novel marine bacterium producing alginate lyase.</title>
        <authorList>
            <person name="Huang H."/>
        </authorList>
    </citation>
    <scope>NUCLEOTIDE SEQUENCE [LARGE SCALE GENOMIC DNA]</scope>
    <source>
        <strain evidence="9 10">L7-75</strain>
    </source>
</reference>
<feature type="transmembrane region" description="Helical" evidence="7">
    <location>
        <begin position="98"/>
        <end position="129"/>
    </location>
</feature>
<feature type="transmembrane region" description="Helical" evidence="7">
    <location>
        <begin position="57"/>
        <end position="77"/>
    </location>
</feature>
<keyword evidence="3" id="KW-1003">Cell membrane</keyword>
<evidence type="ECO:0000313" key="9">
    <source>
        <dbReference type="EMBL" id="NMO98220.1"/>
    </source>
</evidence>
<dbReference type="AlphaFoldDB" id="A0A848MDJ3"/>
<evidence type="ECO:0000256" key="6">
    <source>
        <dbReference type="ARBA" id="ARBA00023136"/>
    </source>
</evidence>
<dbReference type="Proteomes" id="UP000565468">
    <property type="component" value="Unassembled WGS sequence"/>
</dbReference>
<sequence>MSVLCFLIAWHVAVVTDVMWPLQFGNLPTPVAVLTEWVELFGQSTYYMDIMISSYRVLLGIILAFFLAVPIGLGMGLSRNASNLFMVNMEMFRPIPLIAYLPIVMLLFSTIESSIIFITFLGAFFPLLISTRDAARRIPVQFVHASRNLGCSRVPSLIRVYLPAMAPEIFTGFSVGIGASWMGVITGEMMSGQTGIGYTTWQAYHLLDYSQSIIGMFTIGLLGSSYSGIIRCVEKVMIRWK</sequence>
<keyword evidence="4 7" id="KW-0812">Transmembrane</keyword>
<evidence type="ECO:0000259" key="8">
    <source>
        <dbReference type="PROSITE" id="PS50928"/>
    </source>
</evidence>
<evidence type="ECO:0000256" key="2">
    <source>
        <dbReference type="ARBA" id="ARBA00022448"/>
    </source>
</evidence>
<proteinExistence type="inferred from homology"/>
<dbReference type="SUPFAM" id="SSF161098">
    <property type="entry name" value="MetI-like"/>
    <property type="match status" value="1"/>
</dbReference>
<feature type="transmembrane region" description="Helical" evidence="7">
    <location>
        <begin position="213"/>
        <end position="233"/>
    </location>
</feature>
<protein>
    <submittedName>
        <fullName evidence="9">ABC transporter permease</fullName>
    </submittedName>
</protein>
<organism evidence="9 10">
    <name type="scientific">Paenibacillus lemnae</name>
    <dbReference type="NCBI Taxonomy" id="1330551"/>
    <lineage>
        <taxon>Bacteria</taxon>
        <taxon>Bacillati</taxon>
        <taxon>Bacillota</taxon>
        <taxon>Bacilli</taxon>
        <taxon>Bacillales</taxon>
        <taxon>Paenibacillaceae</taxon>
        <taxon>Paenibacillus</taxon>
    </lineage>
</organism>
<dbReference type="InterPro" id="IPR035906">
    <property type="entry name" value="MetI-like_sf"/>
</dbReference>
<evidence type="ECO:0000256" key="7">
    <source>
        <dbReference type="RuleBase" id="RU363032"/>
    </source>
</evidence>
<dbReference type="Pfam" id="PF00528">
    <property type="entry name" value="BPD_transp_1"/>
    <property type="match status" value="1"/>
</dbReference>
<dbReference type="InterPro" id="IPR000515">
    <property type="entry name" value="MetI-like"/>
</dbReference>
<dbReference type="EMBL" id="JABBPN010000034">
    <property type="protein sequence ID" value="NMO98220.1"/>
    <property type="molecule type" value="Genomic_DNA"/>
</dbReference>
<evidence type="ECO:0000256" key="3">
    <source>
        <dbReference type="ARBA" id="ARBA00022475"/>
    </source>
</evidence>
<dbReference type="CDD" id="cd06261">
    <property type="entry name" value="TM_PBP2"/>
    <property type="match status" value="1"/>
</dbReference>
<dbReference type="GO" id="GO:0055085">
    <property type="term" value="P:transmembrane transport"/>
    <property type="evidence" value="ECO:0007669"/>
    <property type="project" value="InterPro"/>
</dbReference>
<dbReference type="PANTHER" id="PTHR30151">
    <property type="entry name" value="ALKANE SULFONATE ABC TRANSPORTER-RELATED, MEMBRANE SUBUNIT"/>
    <property type="match status" value="1"/>
</dbReference>
<dbReference type="PANTHER" id="PTHR30151:SF0">
    <property type="entry name" value="ABC TRANSPORTER PERMEASE PROTEIN MJ0413-RELATED"/>
    <property type="match status" value="1"/>
</dbReference>
<keyword evidence="2 7" id="KW-0813">Transport</keyword>
<gene>
    <name evidence="9" type="ORF">HII30_20935</name>
</gene>
<keyword evidence="10" id="KW-1185">Reference proteome</keyword>
<name>A0A848MDJ3_PAELE</name>
<comment type="similarity">
    <text evidence="7">Belongs to the binding-protein-dependent transport system permease family.</text>
</comment>
<dbReference type="Gene3D" id="1.10.3720.10">
    <property type="entry name" value="MetI-like"/>
    <property type="match status" value="1"/>
</dbReference>
<evidence type="ECO:0000256" key="5">
    <source>
        <dbReference type="ARBA" id="ARBA00022989"/>
    </source>
</evidence>
<evidence type="ECO:0000313" key="10">
    <source>
        <dbReference type="Proteomes" id="UP000565468"/>
    </source>
</evidence>
<feature type="domain" description="ABC transmembrane type-1" evidence="8">
    <location>
        <begin position="50"/>
        <end position="230"/>
    </location>
</feature>
<evidence type="ECO:0000256" key="1">
    <source>
        <dbReference type="ARBA" id="ARBA00004651"/>
    </source>
</evidence>
<evidence type="ECO:0000256" key="4">
    <source>
        <dbReference type="ARBA" id="ARBA00022692"/>
    </source>
</evidence>
<dbReference type="GO" id="GO:0005886">
    <property type="term" value="C:plasma membrane"/>
    <property type="evidence" value="ECO:0007669"/>
    <property type="project" value="UniProtKB-SubCell"/>
</dbReference>
<keyword evidence="5 7" id="KW-1133">Transmembrane helix</keyword>
<accession>A0A848MDJ3</accession>
<comment type="caution">
    <text evidence="9">The sequence shown here is derived from an EMBL/GenBank/DDBJ whole genome shotgun (WGS) entry which is preliminary data.</text>
</comment>
<comment type="subcellular location">
    <subcellularLocation>
        <location evidence="1 7">Cell membrane</location>
        <topology evidence="1 7">Multi-pass membrane protein</topology>
    </subcellularLocation>
</comment>
<dbReference type="PROSITE" id="PS50928">
    <property type="entry name" value="ABC_TM1"/>
    <property type="match status" value="1"/>
</dbReference>
<keyword evidence="6 7" id="KW-0472">Membrane</keyword>